<evidence type="ECO:0000313" key="2">
    <source>
        <dbReference type="Proteomes" id="UP000284178"/>
    </source>
</evidence>
<gene>
    <name evidence="1" type="ORF">DWY25_09160</name>
</gene>
<dbReference type="EMBL" id="QRUP01000010">
    <property type="protein sequence ID" value="RGR73970.1"/>
    <property type="molecule type" value="Genomic_DNA"/>
</dbReference>
<organism evidence="1 2">
    <name type="scientific">Holdemania filiformis</name>
    <dbReference type="NCBI Taxonomy" id="61171"/>
    <lineage>
        <taxon>Bacteria</taxon>
        <taxon>Bacillati</taxon>
        <taxon>Bacillota</taxon>
        <taxon>Erysipelotrichia</taxon>
        <taxon>Erysipelotrichales</taxon>
        <taxon>Erysipelotrichaceae</taxon>
        <taxon>Holdemania</taxon>
    </lineage>
</organism>
<dbReference type="Proteomes" id="UP000284178">
    <property type="component" value="Unassembled WGS sequence"/>
</dbReference>
<name>A0A412G0L1_9FIRM</name>
<comment type="caution">
    <text evidence="1">The sequence shown here is derived from an EMBL/GenBank/DDBJ whole genome shotgun (WGS) entry which is preliminary data.</text>
</comment>
<evidence type="ECO:0000313" key="1">
    <source>
        <dbReference type="EMBL" id="RGR73970.1"/>
    </source>
</evidence>
<accession>A0A412G0L1</accession>
<keyword evidence="2" id="KW-1185">Reference proteome</keyword>
<sequence>MIVCLFVCVKHKRNRELSVLTKGVIRRGLFTSAILRIESKISEKTGHCFKEGRAQEENETEKRK</sequence>
<dbReference type="AlphaFoldDB" id="A0A412G0L1"/>
<protein>
    <submittedName>
        <fullName evidence="1">Uncharacterized protein</fullName>
    </submittedName>
</protein>
<reference evidence="1 2" key="1">
    <citation type="submission" date="2018-08" db="EMBL/GenBank/DDBJ databases">
        <title>A genome reference for cultivated species of the human gut microbiota.</title>
        <authorList>
            <person name="Zou Y."/>
            <person name="Xue W."/>
            <person name="Luo G."/>
        </authorList>
    </citation>
    <scope>NUCLEOTIDE SEQUENCE [LARGE SCALE GENOMIC DNA]</scope>
    <source>
        <strain evidence="1 2">AF24-29</strain>
    </source>
</reference>
<proteinExistence type="predicted"/>